<dbReference type="EMBL" id="MHOP01000005">
    <property type="protein sequence ID" value="OGZ66439.1"/>
    <property type="molecule type" value="Genomic_DNA"/>
</dbReference>
<accession>A0A1G2HVK4</accession>
<gene>
    <name evidence="1" type="ORF">A2822_01660</name>
</gene>
<organism evidence="1 2">
    <name type="scientific">Candidatus Staskawiczbacteria bacterium RIFCSPHIGHO2_01_FULL_41_41</name>
    <dbReference type="NCBI Taxonomy" id="1802203"/>
    <lineage>
        <taxon>Bacteria</taxon>
        <taxon>Candidatus Staskawicziibacteriota</taxon>
    </lineage>
</organism>
<dbReference type="Proteomes" id="UP000178774">
    <property type="component" value="Unassembled WGS sequence"/>
</dbReference>
<reference evidence="1 2" key="1">
    <citation type="journal article" date="2016" name="Nat. Commun.">
        <title>Thousands of microbial genomes shed light on interconnected biogeochemical processes in an aquifer system.</title>
        <authorList>
            <person name="Anantharaman K."/>
            <person name="Brown C.T."/>
            <person name="Hug L.A."/>
            <person name="Sharon I."/>
            <person name="Castelle C.J."/>
            <person name="Probst A.J."/>
            <person name="Thomas B.C."/>
            <person name="Singh A."/>
            <person name="Wilkins M.J."/>
            <person name="Karaoz U."/>
            <person name="Brodie E.L."/>
            <person name="Williams K.H."/>
            <person name="Hubbard S.S."/>
            <person name="Banfield J.F."/>
        </authorList>
    </citation>
    <scope>NUCLEOTIDE SEQUENCE [LARGE SCALE GENOMIC DNA]</scope>
</reference>
<dbReference type="AlphaFoldDB" id="A0A1G2HVK4"/>
<proteinExistence type="predicted"/>
<evidence type="ECO:0000313" key="2">
    <source>
        <dbReference type="Proteomes" id="UP000178774"/>
    </source>
</evidence>
<sequence length="78" mass="9153">MQDYTDKVIVIVVHGENQPRHIIKAEASEAESKVLLEKHGWTYDAGTRRFWKKIDLARNEVWHAIISPVLPTEQFFHQ</sequence>
<comment type="caution">
    <text evidence="1">The sequence shown here is derived from an EMBL/GenBank/DDBJ whole genome shotgun (WGS) entry which is preliminary data.</text>
</comment>
<protein>
    <submittedName>
        <fullName evidence="1">Uncharacterized protein</fullName>
    </submittedName>
</protein>
<evidence type="ECO:0000313" key="1">
    <source>
        <dbReference type="EMBL" id="OGZ66439.1"/>
    </source>
</evidence>
<name>A0A1G2HVK4_9BACT</name>